<accession>A0ABR8Y5D3</accession>
<evidence type="ECO:0000313" key="3">
    <source>
        <dbReference type="Proteomes" id="UP000620874"/>
    </source>
</evidence>
<gene>
    <name evidence="2" type="ORF">H9625_02955</name>
</gene>
<comment type="caution">
    <text evidence="2">The sequence shown here is derived from an EMBL/GenBank/DDBJ whole genome shotgun (WGS) entry which is preliminary data.</text>
</comment>
<keyword evidence="3" id="KW-1185">Reference proteome</keyword>
<organism evidence="2 3">
    <name type="scientific">Phocaeicola intestinalis</name>
    <dbReference type="NCBI Taxonomy" id="2762212"/>
    <lineage>
        <taxon>Bacteria</taxon>
        <taxon>Pseudomonadati</taxon>
        <taxon>Bacteroidota</taxon>
        <taxon>Bacteroidia</taxon>
        <taxon>Bacteroidales</taxon>
        <taxon>Bacteroidaceae</taxon>
        <taxon>Phocaeicola</taxon>
    </lineage>
</organism>
<sequence>MKTTNFCYILLTSALLFSSSLFAQEKPQRGKRLTPEQRIERQVEKMDKQLLLDDETSAKFLPLYKEYLTALAECRQDMPAPKGAREKELNDDELDKFMLSRFECRKKCLEIQETYYKKFKEILTMRQVEKVFCFRPNPKPHHRISPEKLPIKAPLPAEKLIR</sequence>
<dbReference type="RefSeq" id="WP_191762953.1">
    <property type="nucleotide sequence ID" value="NZ_JACSPP010000005.1"/>
</dbReference>
<feature type="chain" id="PRO_5047170453" description="DUF4890 domain-containing protein" evidence="1">
    <location>
        <begin position="24"/>
        <end position="162"/>
    </location>
</feature>
<dbReference type="Proteomes" id="UP000620874">
    <property type="component" value="Unassembled WGS sequence"/>
</dbReference>
<dbReference type="EMBL" id="JACSPP010000005">
    <property type="protein sequence ID" value="MBD8039419.1"/>
    <property type="molecule type" value="Genomic_DNA"/>
</dbReference>
<evidence type="ECO:0000313" key="2">
    <source>
        <dbReference type="EMBL" id="MBD8039419.1"/>
    </source>
</evidence>
<evidence type="ECO:0000256" key="1">
    <source>
        <dbReference type="SAM" id="SignalP"/>
    </source>
</evidence>
<keyword evidence="1" id="KW-0732">Signal</keyword>
<evidence type="ECO:0008006" key="4">
    <source>
        <dbReference type="Google" id="ProtNLM"/>
    </source>
</evidence>
<protein>
    <recommendedName>
        <fullName evidence="4">DUF4890 domain-containing protein</fullName>
    </recommendedName>
</protein>
<feature type="signal peptide" evidence="1">
    <location>
        <begin position="1"/>
        <end position="23"/>
    </location>
</feature>
<reference evidence="2 3" key="1">
    <citation type="submission" date="2020-08" db="EMBL/GenBank/DDBJ databases">
        <title>A Genomic Blueprint of the Chicken Gut Microbiome.</title>
        <authorList>
            <person name="Gilroy R."/>
            <person name="Ravi A."/>
            <person name="Getino M."/>
            <person name="Pursley I."/>
            <person name="Horton D.L."/>
            <person name="Alikhan N.-F."/>
            <person name="Baker D."/>
            <person name="Gharbi K."/>
            <person name="Hall N."/>
            <person name="Watson M."/>
            <person name="Adriaenssens E.M."/>
            <person name="Foster-Nyarko E."/>
            <person name="Jarju S."/>
            <person name="Secka A."/>
            <person name="Antonio M."/>
            <person name="Oren A."/>
            <person name="Chaudhuri R."/>
            <person name="La Ragione R.M."/>
            <person name="Hildebrand F."/>
            <person name="Pallen M.J."/>
        </authorList>
    </citation>
    <scope>NUCLEOTIDE SEQUENCE [LARGE SCALE GENOMIC DNA]</scope>
    <source>
        <strain evidence="2 3">Sa1CVN1</strain>
    </source>
</reference>
<proteinExistence type="predicted"/>
<name>A0ABR8Y5D3_9BACT</name>